<proteinExistence type="predicted"/>
<dbReference type="AlphaFoldDB" id="A0A9E6PPD9"/>
<evidence type="ECO:0000313" key="2">
    <source>
        <dbReference type="EMBL" id="QXI30259.1"/>
    </source>
</evidence>
<keyword evidence="1" id="KW-0732">Signal</keyword>
<reference evidence="2 3" key="1">
    <citation type="journal article" date="2020" name="Microorganisms">
        <title>Reliable Identification of Environmental Pseudomonas Isolates Using the rpoD Gene.</title>
        <authorList>
            <consortium name="The Broad Institute Genome Sequencing Platform"/>
            <person name="Girard L."/>
            <person name="Lood C."/>
            <person name="Rokni-Zadeh H."/>
            <person name="van Noort V."/>
            <person name="Lavigne R."/>
            <person name="De Mot R."/>
        </authorList>
    </citation>
    <scope>NUCLEOTIDE SEQUENCE [LARGE SCALE GENOMIC DNA]</scope>
    <source>
        <strain evidence="2 3">RW8P3</strain>
    </source>
</reference>
<name>A0A9E6PPD9_9PSED</name>
<dbReference type="EMBL" id="CP077093">
    <property type="protein sequence ID" value="QXI30259.1"/>
    <property type="molecule type" value="Genomic_DNA"/>
</dbReference>
<dbReference type="KEGG" id="pvw:HU752_010005"/>
<evidence type="ECO:0000313" key="3">
    <source>
        <dbReference type="Proteomes" id="UP000634530"/>
    </source>
</evidence>
<feature type="signal peptide" evidence="1">
    <location>
        <begin position="1"/>
        <end position="28"/>
    </location>
</feature>
<gene>
    <name evidence="2" type="ORF">HU752_010005</name>
</gene>
<dbReference type="RefSeq" id="WP_186681858.1">
    <property type="nucleotide sequence ID" value="NZ_CP077093.1"/>
</dbReference>
<sequence length="261" mass="29206">MCPQSLKKSAFVLGMALSVLGMQGLAFAEMKKLRTWPADMPVDNPALKEQYEYDPLAGSDDQHRNISTTVTSWQNGRTYVTSWPPKPTDSQDIPTYAHKTLPMFYGLETYSSDPSIKITKLNLKTKGKMPSSDFTYYVEKTILVNGTAYSKNVLDCKFQGQFDASRYITGLPGKLYKYSCIKSDVFTFNNSPSTSTSNNNYYISDWLQSVIAIQTGKYMSNGEELKLDTGAYRYSTAMTIVTPNGGKTEILIDEAARNRLP</sequence>
<feature type="chain" id="PRO_5038672881" evidence="1">
    <location>
        <begin position="29"/>
        <end position="261"/>
    </location>
</feature>
<organism evidence="2 3">
    <name type="scientific">Pseudomonas vanderleydeniana</name>
    <dbReference type="NCBI Taxonomy" id="2745495"/>
    <lineage>
        <taxon>Bacteria</taxon>
        <taxon>Pseudomonadati</taxon>
        <taxon>Pseudomonadota</taxon>
        <taxon>Gammaproteobacteria</taxon>
        <taxon>Pseudomonadales</taxon>
        <taxon>Pseudomonadaceae</taxon>
        <taxon>Pseudomonas</taxon>
    </lineage>
</organism>
<accession>A0A9E6PPD9</accession>
<reference evidence="2 3" key="2">
    <citation type="journal article" date="2021" name="Microorganisms">
        <title>The Ever-Expanding Pseudomonas Genus: Description of 43 New Species and Partition of the Pseudomonas putida Group.</title>
        <authorList>
            <person name="Girard L."/>
            <person name="Lood C."/>
            <person name="Hofte M."/>
            <person name="Vandamme P."/>
            <person name="Rokni-Zadeh H."/>
            <person name="van Noort V."/>
            <person name="Lavigne R."/>
            <person name="De Mot R."/>
        </authorList>
    </citation>
    <scope>NUCLEOTIDE SEQUENCE [LARGE SCALE GENOMIC DNA]</scope>
    <source>
        <strain evidence="2 3">RW8P3</strain>
    </source>
</reference>
<evidence type="ECO:0000256" key="1">
    <source>
        <dbReference type="SAM" id="SignalP"/>
    </source>
</evidence>
<dbReference type="Proteomes" id="UP000634530">
    <property type="component" value="Chromosome"/>
</dbReference>
<keyword evidence="3" id="KW-1185">Reference proteome</keyword>
<protein>
    <submittedName>
        <fullName evidence="2">Uncharacterized protein</fullName>
    </submittedName>
</protein>